<comment type="caution">
    <text evidence="3">The sequence shown here is derived from an EMBL/GenBank/DDBJ whole genome shotgun (WGS) entry which is preliminary data.</text>
</comment>
<evidence type="ECO:0000313" key="4">
    <source>
        <dbReference type="Proteomes" id="UP001589733"/>
    </source>
</evidence>
<feature type="region of interest" description="Disordered" evidence="1">
    <location>
        <begin position="71"/>
        <end position="113"/>
    </location>
</feature>
<dbReference type="EMBL" id="JBHLYR010000066">
    <property type="protein sequence ID" value="MFB9994805.1"/>
    <property type="molecule type" value="Genomic_DNA"/>
</dbReference>
<dbReference type="InterPro" id="IPR000073">
    <property type="entry name" value="AB_hydrolase_1"/>
</dbReference>
<feature type="domain" description="AB hydrolase-1" evidence="2">
    <location>
        <begin position="5"/>
        <end position="76"/>
    </location>
</feature>
<dbReference type="Proteomes" id="UP001589733">
    <property type="component" value="Unassembled WGS sequence"/>
</dbReference>
<dbReference type="Gene3D" id="3.40.50.1820">
    <property type="entry name" value="alpha/beta hydrolase"/>
    <property type="match status" value="1"/>
</dbReference>
<dbReference type="RefSeq" id="WP_380016114.1">
    <property type="nucleotide sequence ID" value="NZ_JBHLYR010000066.1"/>
</dbReference>
<accession>A0ABV6B784</accession>
<feature type="compositionally biased region" description="Pro residues" evidence="1">
    <location>
        <begin position="86"/>
        <end position="96"/>
    </location>
</feature>
<reference evidence="3 4" key="1">
    <citation type="submission" date="2024-09" db="EMBL/GenBank/DDBJ databases">
        <authorList>
            <person name="Sun Q."/>
            <person name="Mori K."/>
        </authorList>
    </citation>
    <scope>NUCLEOTIDE SEQUENCE [LARGE SCALE GENOMIC DNA]</scope>
    <source>
        <strain evidence="3 4">JCM 13503</strain>
    </source>
</reference>
<proteinExistence type="predicted"/>
<dbReference type="Pfam" id="PF00561">
    <property type="entry name" value="Abhydrolase_1"/>
    <property type="match status" value="1"/>
</dbReference>
<keyword evidence="3" id="KW-0378">Hydrolase</keyword>
<name>A0ABV6B784_9DEIO</name>
<gene>
    <name evidence="3" type="ORF">ACFFLM_22890</name>
</gene>
<sequence>MTPHFNTTQAALDIHWVRRALGYDQINIYGNSYGKRLAQELLRRAPGHVRAVILDSVIAPTIDQTAQEPRWLFGRPSNGDWRPVQRMPPAPAPIPTLKPRTTTPVSVSRGQRW</sequence>
<dbReference type="GO" id="GO:0016787">
    <property type="term" value="F:hydrolase activity"/>
    <property type="evidence" value="ECO:0007669"/>
    <property type="project" value="UniProtKB-KW"/>
</dbReference>
<feature type="compositionally biased region" description="Polar residues" evidence="1">
    <location>
        <begin position="100"/>
        <end position="113"/>
    </location>
</feature>
<evidence type="ECO:0000313" key="3">
    <source>
        <dbReference type="EMBL" id="MFB9994805.1"/>
    </source>
</evidence>
<dbReference type="InterPro" id="IPR029058">
    <property type="entry name" value="AB_hydrolase_fold"/>
</dbReference>
<evidence type="ECO:0000259" key="2">
    <source>
        <dbReference type="Pfam" id="PF00561"/>
    </source>
</evidence>
<keyword evidence="4" id="KW-1185">Reference proteome</keyword>
<organism evidence="3 4">
    <name type="scientific">Deinococcus oregonensis</name>
    <dbReference type="NCBI Taxonomy" id="1805970"/>
    <lineage>
        <taxon>Bacteria</taxon>
        <taxon>Thermotogati</taxon>
        <taxon>Deinococcota</taxon>
        <taxon>Deinococci</taxon>
        <taxon>Deinococcales</taxon>
        <taxon>Deinococcaceae</taxon>
        <taxon>Deinococcus</taxon>
    </lineage>
</organism>
<dbReference type="SUPFAM" id="SSF53474">
    <property type="entry name" value="alpha/beta-Hydrolases"/>
    <property type="match status" value="1"/>
</dbReference>
<protein>
    <submittedName>
        <fullName evidence="3">Alpha/beta fold hydrolase</fullName>
    </submittedName>
</protein>
<evidence type="ECO:0000256" key="1">
    <source>
        <dbReference type="SAM" id="MobiDB-lite"/>
    </source>
</evidence>